<dbReference type="InterPro" id="IPR052187">
    <property type="entry name" value="MFSD1"/>
</dbReference>
<feature type="compositionally biased region" description="Basic and acidic residues" evidence="19">
    <location>
        <begin position="14"/>
        <end position="29"/>
    </location>
</feature>
<dbReference type="SUPFAM" id="SSF103473">
    <property type="entry name" value="MFS general substrate transporter"/>
    <property type="match status" value="1"/>
</dbReference>
<feature type="transmembrane region" description="Helical" evidence="20">
    <location>
        <begin position="114"/>
        <end position="136"/>
    </location>
</feature>
<dbReference type="Proteomes" id="UP001629113">
    <property type="component" value="Unassembled WGS sequence"/>
</dbReference>
<protein>
    <recommendedName>
        <fullName evidence="15">Lysosomal dipeptide transporter MFSD1</fullName>
    </recommendedName>
    <alternativeName>
        <fullName evidence="16">Major facilitator superfamily domain-containing protein 1</fullName>
    </alternativeName>
</protein>
<evidence type="ECO:0000256" key="19">
    <source>
        <dbReference type="SAM" id="MobiDB-lite"/>
    </source>
</evidence>
<evidence type="ECO:0000256" key="4">
    <source>
        <dbReference type="ARBA" id="ARBA00044881"/>
    </source>
</evidence>
<comment type="catalytic activity">
    <reaction evidence="8">
        <text>L-aspartyl-L-lysine(out) = L-aspartyl-L-lysine(in)</text>
        <dbReference type="Rhea" id="RHEA:79411"/>
        <dbReference type="ChEBI" id="CHEBI:229953"/>
    </reaction>
</comment>
<dbReference type="EMBL" id="JBFCZG010000005">
    <property type="protein sequence ID" value="KAL3422331.1"/>
    <property type="molecule type" value="Genomic_DNA"/>
</dbReference>
<dbReference type="InterPro" id="IPR011701">
    <property type="entry name" value="MFS"/>
</dbReference>
<name>A0ABR4PH50_9HELO</name>
<evidence type="ECO:0000256" key="20">
    <source>
        <dbReference type="SAM" id="Phobius"/>
    </source>
</evidence>
<feature type="transmembrane region" description="Helical" evidence="20">
    <location>
        <begin position="308"/>
        <end position="328"/>
    </location>
</feature>
<evidence type="ECO:0000256" key="14">
    <source>
        <dbReference type="ARBA" id="ARBA00044924"/>
    </source>
</evidence>
<comment type="catalytic activity">
    <reaction evidence="14">
        <text>L-lysyl-glycine(out) = L-lysyl-glycine(in)</text>
        <dbReference type="Rhea" id="RHEA:79407"/>
        <dbReference type="ChEBI" id="CHEBI:191202"/>
    </reaction>
</comment>
<evidence type="ECO:0000256" key="6">
    <source>
        <dbReference type="ARBA" id="ARBA00044891"/>
    </source>
</evidence>
<comment type="catalytic activity">
    <reaction evidence="9">
        <text>L-arginyl-L-alpha-amino acid(out) = L-arginyl-L-alpha-amino acid(in)</text>
        <dbReference type="Rhea" id="RHEA:79371"/>
        <dbReference type="ChEBI" id="CHEBI:84315"/>
    </reaction>
</comment>
<feature type="transmembrane region" description="Helical" evidence="20">
    <location>
        <begin position="148"/>
        <end position="168"/>
    </location>
</feature>
<organism evidence="21 22">
    <name type="scientific">Phlyctema vagabunda</name>
    <dbReference type="NCBI Taxonomy" id="108571"/>
    <lineage>
        <taxon>Eukaryota</taxon>
        <taxon>Fungi</taxon>
        <taxon>Dikarya</taxon>
        <taxon>Ascomycota</taxon>
        <taxon>Pezizomycotina</taxon>
        <taxon>Leotiomycetes</taxon>
        <taxon>Helotiales</taxon>
        <taxon>Dermateaceae</taxon>
        <taxon>Phlyctema</taxon>
    </lineage>
</organism>
<evidence type="ECO:0000256" key="15">
    <source>
        <dbReference type="ARBA" id="ARBA00044985"/>
    </source>
</evidence>
<dbReference type="PANTHER" id="PTHR23512:SF12">
    <property type="entry name" value="TRANSPORTER, PUTATIVE (AFU_ORTHOLOGUE AFUA_4G00260)-RELATED"/>
    <property type="match status" value="1"/>
</dbReference>
<gene>
    <name evidence="21" type="ORF">PVAG01_06487</name>
</gene>
<evidence type="ECO:0000256" key="3">
    <source>
        <dbReference type="ARBA" id="ARBA00044878"/>
    </source>
</evidence>
<feature type="transmembrane region" description="Helical" evidence="20">
    <location>
        <begin position="335"/>
        <end position="354"/>
    </location>
</feature>
<reference evidence="21 22" key="1">
    <citation type="submission" date="2024-06" db="EMBL/GenBank/DDBJ databases">
        <title>Complete genome of Phlyctema vagabunda strain 19-DSS-EL-015.</title>
        <authorList>
            <person name="Fiorenzani C."/>
        </authorList>
    </citation>
    <scope>NUCLEOTIDE SEQUENCE [LARGE SCALE GENOMIC DNA]</scope>
    <source>
        <strain evidence="21 22">19-DSS-EL-015</strain>
    </source>
</reference>
<evidence type="ECO:0000256" key="5">
    <source>
        <dbReference type="ARBA" id="ARBA00044884"/>
    </source>
</evidence>
<accession>A0ABR4PH50</accession>
<dbReference type="Gene3D" id="1.20.1250.20">
    <property type="entry name" value="MFS general substrate transporter like domains"/>
    <property type="match status" value="2"/>
</dbReference>
<evidence type="ECO:0000256" key="9">
    <source>
        <dbReference type="ARBA" id="ARBA00044899"/>
    </source>
</evidence>
<evidence type="ECO:0000313" key="21">
    <source>
        <dbReference type="EMBL" id="KAL3422331.1"/>
    </source>
</evidence>
<evidence type="ECO:0000256" key="12">
    <source>
        <dbReference type="ARBA" id="ARBA00044912"/>
    </source>
</evidence>
<evidence type="ECO:0000256" key="7">
    <source>
        <dbReference type="ARBA" id="ARBA00044893"/>
    </source>
</evidence>
<evidence type="ECO:0000256" key="8">
    <source>
        <dbReference type="ARBA" id="ARBA00044898"/>
    </source>
</evidence>
<comment type="catalytic activity">
    <reaction evidence="5">
        <text>L-alpha-aminoacyl-L-histidine(out) = L-alpha-aminoacyl-L-histidine(in)</text>
        <dbReference type="Rhea" id="RHEA:79375"/>
        <dbReference type="ChEBI" id="CHEBI:229967"/>
    </reaction>
</comment>
<comment type="catalytic activity">
    <reaction evidence="10">
        <text>L-lysyl-L-lysine(out) = L-lysyl-L-lysine(in)</text>
        <dbReference type="Rhea" id="RHEA:79403"/>
        <dbReference type="ChEBI" id="CHEBI:229956"/>
    </reaction>
</comment>
<comment type="caution">
    <text evidence="21">The sequence shown here is derived from an EMBL/GenBank/DDBJ whole genome shotgun (WGS) entry which is preliminary data.</text>
</comment>
<keyword evidence="22" id="KW-1185">Reference proteome</keyword>
<evidence type="ECO:0000256" key="18">
    <source>
        <dbReference type="ARBA" id="ARBA00046376"/>
    </source>
</evidence>
<comment type="catalytic activity">
    <reaction evidence="2">
        <text>L-lysyl-L-alanine(out) = L-lysyl-L-alanine(in)</text>
        <dbReference type="Rhea" id="RHEA:79399"/>
        <dbReference type="ChEBI" id="CHEBI:229954"/>
    </reaction>
</comment>
<feature type="transmembrane region" description="Helical" evidence="20">
    <location>
        <begin position="207"/>
        <end position="234"/>
    </location>
</feature>
<evidence type="ECO:0000256" key="13">
    <source>
        <dbReference type="ARBA" id="ARBA00044919"/>
    </source>
</evidence>
<comment type="subcellular location">
    <subcellularLocation>
        <location evidence="1">Membrane</location>
        <topology evidence="1">Multi-pass membrane protein</topology>
    </subcellularLocation>
</comment>
<feature type="transmembrane region" description="Helical" evidence="20">
    <location>
        <begin position="429"/>
        <end position="450"/>
    </location>
</feature>
<keyword evidence="20" id="KW-1133">Transmembrane helix</keyword>
<evidence type="ECO:0000256" key="16">
    <source>
        <dbReference type="ARBA" id="ARBA00045018"/>
    </source>
</evidence>
<dbReference type="Pfam" id="PF07690">
    <property type="entry name" value="MFS_1"/>
    <property type="match status" value="1"/>
</dbReference>
<comment type="catalytic activity">
    <reaction evidence="6">
        <text>L-lysyl-L-alpha-amino acid(out) = L-lysyl-L-alpha-amino acid(in)</text>
        <dbReference type="Rhea" id="RHEA:79387"/>
        <dbReference type="ChEBI" id="CHEBI:229965"/>
    </reaction>
</comment>
<proteinExistence type="predicted"/>
<comment type="catalytic activity">
    <reaction evidence="11">
        <text>L-arginyl-glycine(out) = L-arginyl-glycine(in)</text>
        <dbReference type="Rhea" id="RHEA:79391"/>
        <dbReference type="ChEBI" id="CHEBI:229955"/>
    </reaction>
</comment>
<comment type="catalytic activity">
    <reaction evidence="13">
        <text>L-alanyl-L-lysine(out) = L-alanyl-L-lysine(in)</text>
        <dbReference type="Rhea" id="RHEA:79415"/>
        <dbReference type="ChEBI" id="CHEBI:192470"/>
    </reaction>
</comment>
<comment type="function">
    <text evidence="17">Lysosomal dipeptide uniporter that selectively exports lysine, arginine or histidine-containing dipeptides with a net positive charge from the lysosome lumen into the cytosol. Could play a role in a specific type of protein O-glycosylation indirectly regulating macrophages migration and tissue invasion. Also essential for liver homeostasis.</text>
</comment>
<feature type="region of interest" description="Disordered" evidence="19">
    <location>
        <begin position="1"/>
        <end position="29"/>
    </location>
</feature>
<comment type="catalytic activity">
    <reaction evidence="3">
        <text>L-histidyl-glycine(out) = L-histidyl-glycine(in)</text>
        <dbReference type="Rhea" id="RHEA:79395"/>
        <dbReference type="ChEBI" id="CHEBI:229957"/>
    </reaction>
</comment>
<keyword evidence="20" id="KW-0812">Transmembrane</keyword>
<comment type="subunit">
    <text evidence="18">Homodimer. Interacts with lysosomal protein GLMP (via lumenal domain); the interaction starts while both proteins are still in the endoplasmic reticulum and is required for stabilization of MFSD1 in lysosomes but has no direct effect on its targeting to lysosomes or transporter activity.</text>
</comment>
<keyword evidence="20" id="KW-0472">Membrane</keyword>
<evidence type="ECO:0000256" key="2">
    <source>
        <dbReference type="ARBA" id="ARBA00044876"/>
    </source>
</evidence>
<feature type="transmembrane region" description="Helical" evidence="20">
    <location>
        <begin position="489"/>
        <end position="510"/>
    </location>
</feature>
<comment type="catalytic activity">
    <reaction evidence="7">
        <text>L-alpha-aminoacyl-L-lysine(out) = L-alpha-aminoacyl-L-lysine(in)</text>
        <dbReference type="Rhea" id="RHEA:79383"/>
        <dbReference type="ChEBI" id="CHEBI:229966"/>
    </reaction>
</comment>
<sequence length="514" mass="56560">MQKGSPAPVVTSVNEEKGDRQKYASDSEIHSDLEESAPIAIPWSYKWIALLCVVAFPVGQTWTGSALGPLKNTLRIELGITNTQFGVISSADAIINSIWPIIGGMLLDWYGPDIIAPICTIVIFVGSIISACGININAWRMLTGGNILMGFGIAVLDSATQKFFYHWFGSSGLALAFGLESAVSKTVGLVSQLTAIPIKNGTGWYGWVFWISVVFCGFSVLVTFTYLLFVRYFVPKSMHLTSLRSQALLESKSMGKFRFRLSSLTDLPWAFWMLPMTQLLQSGAAGGFDTSSSDLIRMKGYSEEVSAYLSSADYVLPIVLSPVVGLLIDRYGHRFHYVALAPIFWIICCSLLGFTDLHPLVALVFSSLAGTINSMPLQICIPLLLGGDQGKIGTAFGVWRAFNNSGSTIMDIVFGVLQDGTEDMGYDRVLKMAIGLKAWAFFLGLFYIFIDYTKLGKGMTMTLKQREARESQIVDRKNDPLTSRAVKPWITYTALAELISIIIVAWVVFIKYLM</sequence>
<comment type="catalytic activity">
    <reaction evidence="12">
        <text>L-histidyl-L-alpha-amino acid(out) = L-histidyl-L-alpha-amino acid(in)</text>
        <dbReference type="Rhea" id="RHEA:79379"/>
        <dbReference type="ChEBI" id="CHEBI:229964"/>
    </reaction>
</comment>
<evidence type="ECO:0000256" key="11">
    <source>
        <dbReference type="ARBA" id="ARBA00044903"/>
    </source>
</evidence>
<evidence type="ECO:0000256" key="10">
    <source>
        <dbReference type="ARBA" id="ARBA00044900"/>
    </source>
</evidence>
<comment type="catalytic activity">
    <reaction evidence="4">
        <text>L-alpha-aminoacyl-L-arginine(out) = L-alpha-aminoacyl-L-arginine(in)</text>
        <dbReference type="Rhea" id="RHEA:79367"/>
        <dbReference type="ChEBI" id="CHEBI:229968"/>
    </reaction>
</comment>
<feature type="transmembrane region" description="Helical" evidence="20">
    <location>
        <begin position="47"/>
        <end position="70"/>
    </location>
</feature>
<dbReference type="PANTHER" id="PTHR23512">
    <property type="entry name" value="MAJOR FACILITATOR SUPERFAMILY DOMAIN-CONTAINING PROTEIN 1"/>
    <property type="match status" value="1"/>
</dbReference>
<evidence type="ECO:0000256" key="17">
    <source>
        <dbReference type="ARBA" id="ARBA00045709"/>
    </source>
</evidence>
<evidence type="ECO:0000256" key="1">
    <source>
        <dbReference type="ARBA" id="ARBA00004141"/>
    </source>
</evidence>
<dbReference type="InterPro" id="IPR036259">
    <property type="entry name" value="MFS_trans_sf"/>
</dbReference>
<evidence type="ECO:0000313" key="22">
    <source>
        <dbReference type="Proteomes" id="UP001629113"/>
    </source>
</evidence>